<evidence type="ECO:0000256" key="1">
    <source>
        <dbReference type="SAM" id="Phobius"/>
    </source>
</evidence>
<keyword evidence="1" id="KW-1133">Transmembrane helix</keyword>
<dbReference type="KEGG" id="mphc:DMC14_001865"/>
<dbReference type="Proteomes" id="UP000256585">
    <property type="component" value="Chromosome"/>
</dbReference>
<name>A0A3T0TU95_9BACT</name>
<feature type="transmembrane region" description="Helical" evidence="1">
    <location>
        <begin position="210"/>
        <end position="233"/>
    </location>
</feature>
<dbReference type="EMBL" id="CP033058">
    <property type="protein sequence ID" value="AZZ65529.1"/>
    <property type="molecule type" value="Genomic_DNA"/>
</dbReference>
<feature type="transmembrane region" description="Helical" evidence="1">
    <location>
        <begin position="160"/>
        <end position="179"/>
    </location>
</feature>
<feature type="transmembrane region" description="Helical" evidence="1">
    <location>
        <begin position="61"/>
        <end position="80"/>
    </location>
</feature>
<sequence>MKNIELKKWNNWKKSYLANSMFFISLLGFLFSAGFLISCFIRKNWFTDDSLKWESYQKYVLPIFTSLFFIYFVLSTIFLGKYMSYGKVYYDENKFEKLEKNLTSNKEYKLKSPNRNFFTIFATIIFITLFSLIMILIILGASGKSNKKSSSWGLRRRSGYNTGLFLSSIILASYVSQGASTVPTMNNNYYPYMEIAQSRIKELWPKVFKLFILTSVFSSIAFVTSIVSVVNIIEIWKAISHISIFDFSLLVFVPLTFGFISIITSLILSNSLRKKSIDFFAMIAARTITDKKTFSEFILNYSTNKELKKDYKTTYDKAYNEKDVNIKL</sequence>
<protein>
    <submittedName>
        <fullName evidence="2">Uncharacterized protein</fullName>
    </submittedName>
</protein>
<organism evidence="2 3">
    <name type="scientific">Metamycoplasma phocicerebrale</name>
    <dbReference type="NCBI Taxonomy" id="142649"/>
    <lineage>
        <taxon>Bacteria</taxon>
        <taxon>Bacillati</taxon>
        <taxon>Mycoplasmatota</taxon>
        <taxon>Mycoplasmoidales</taxon>
        <taxon>Metamycoplasmataceae</taxon>
        <taxon>Metamycoplasma</taxon>
    </lineage>
</organism>
<keyword evidence="3" id="KW-1185">Reference proteome</keyword>
<dbReference type="AlphaFoldDB" id="A0A3T0TU95"/>
<accession>A0A3T0TU95</accession>
<dbReference type="RefSeq" id="WP_116171641.1">
    <property type="nucleotide sequence ID" value="NZ_CP033058.2"/>
</dbReference>
<feature type="transmembrane region" description="Helical" evidence="1">
    <location>
        <begin position="245"/>
        <end position="268"/>
    </location>
</feature>
<keyword evidence="1" id="KW-0812">Transmembrane</keyword>
<evidence type="ECO:0000313" key="3">
    <source>
        <dbReference type="Proteomes" id="UP000256585"/>
    </source>
</evidence>
<keyword evidence="1" id="KW-0472">Membrane</keyword>
<proteinExistence type="predicted"/>
<gene>
    <name evidence="2" type="ORF">DMC14_001865</name>
</gene>
<evidence type="ECO:0000313" key="2">
    <source>
        <dbReference type="EMBL" id="AZZ65529.1"/>
    </source>
</evidence>
<reference evidence="2" key="1">
    <citation type="submission" date="2019-03" db="EMBL/GenBank/DDBJ databases">
        <title>Draft Sequence and Annotation of the Mycoplasma phocicerebrale Strain 1049T Genome.</title>
        <authorList>
            <person name="Frasca S.Jr."/>
            <person name="Kutish G.F."/>
            <person name="Castellanos Gell J."/>
            <person name="Michaels D.L."/>
            <person name="Brown D.R."/>
        </authorList>
    </citation>
    <scope>NUCLEOTIDE SEQUENCE</scope>
    <source>
        <strain evidence="2">1049</strain>
    </source>
</reference>
<feature type="transmembrane region" description="Helical" evidence="1">
    <location>
        <begin position="117"/>
        <end position="139"/>
    </location>
</feature>
<feature type="transmembrane region" description="Helical" evidence="1">
    <location>
        <begin position="20"/>
        <end position="41"/>
    </location>
</feature>